<organism evidence="2 3">
    <name type="scientific">Mesomycoplasma ovipneumoniae 14811</name>
    <dbReference type="NCBI Taxonomy" id="1188239"/>
    <lineage>
        <taxon>Bacteria</taxon>
        <taxon>Bacillati</taxon>
        <taxon>Mycoplasmatota</taxon>
        <taxon>Mycoplasmoidales</taxon>
        <taxon>Metamycoplasmataceae</taxon>
        <taxon>Mesomycoplasma</taxon>
    </lineage>
</organism>
<dbReference type="STRING" id="1188239.MOVI_6850"/>
<evidence type="ECO:0000259" key="1">
    <source>
        <dbReference type="Pfam" id="PF09588"/>
    </source>
</evidence>
<feature type="domain" description="YqaJ viral recombinase" evidence="1">
    <location>
        <begin position="44"/>
        <end position="171"/>
    </location>
</feature>
<name>A0A014NPM3_9BACT</name>
<evidence type="ECO:0000313" key="2">
    <source>
        <dbReference type="EMBL" id="EXU60837.1"/>
    </source>
</evidence>
<dbReference type="EMBL" id="JFAD01000036">
    <property type="protein sequence ID" value="EXU60837.1"/>
    <property type="molecule type" value="Genomic_DNA"/>
</dbReference>
<dbReference type="SUPFAM" id="SSF52980">
    <property type="entry name" value="Restriction endonuclease-like"/>
    <property type="match status" value="1"/>
</dbReference>
<comment type="caution">
    <text evidence="2">The sequence shown here is derived from an EMBL/GenBank/DDBJ whole genome shotgun (WGS) entry which is preliminary data.</text>
</comment>
<dbReference type="NCBIfam" id="NF045870">
    <property type="entry name" value="MAGa7180_fam_nucl"/>
    <property type="match status" value="1"/>
</dbReference>
<dbReference type="RefSeq" id="WP_044284501.1">
    <property type="nucleotide sequence ID" value="NZ_JFAD01000036.1"/>
</dbReference>
<reference evidence="2 3" key="1">
    <citation type="submission" date="2014-03" db="EMBL/GenBank/DDBJ databases">
        <title>Genome sequence of Mycoplasma ovipneumoniae strain 14811.</title>
        <authorList>
            <person name="Sirand-Pugnet P."/>
            <person name="Breton M."/>
            <person name="Dordet-Frisoni E."/>
            <person name="Baranowski E."/>
            <person name="Barre A."/>
            <person name="Couture C."/>
            <person name="Dupuy V."/>
            <person name="Gaurivaud P."/>
            <person name="Jacob D."/>
            <person name="Lemaitre C."/>
            <person name="Manso-Silvan L."/>
            <person name="Nikolski M."/>
            <person name="Nouvel L.-X."/>
            <person name="Poumarat F."/>
            <person name="Tardy F."/>
            <person name="Thebault P."/>
            <person name="Theil S."/>
            <person name="Citti C."/>
            <person name="Thiaucourt F."/>
            <person name="Blanchard A."/>
        </authorList>
    </citation>
    <scope>NUCLEOTIDE SEQUENCE [LARGE SCALE GENOMIC DNA]</scope>
    <source>
        <strain evidence="2 3">14811</strain>
    </source>
</reference>
<gene>
    <name evidence="2" type="ORF">MOVI_6850</name>
</gene>
<accession>A0A014NPM3</accession>
<dbReference type="InterPro" id="IPR011604">
    <property type="entry name" value="PDDEXK-like_dom_sf"/>
</dbReference>
<dbReference type="eggNOG" id="COG5377">
    <property type="taxonomic scope" value="Bacteria"/>
</dbReference>
<dbReference type="InterPro" id="IPR011335">
    <property type="entry name" value="Restrct_endonuc-II-like"/>
</dbReference>
<dbReference type="Pfam" id="PF09588">
    <property type="entry name" value="YqaJ"/>
    <property type="match status" value="1"/>
</dbReference>
<proteinExistence type="predicted"/>
<dbReference type="Gene3D" id="3.90.320.10">
    <property type="match status" value="1"/>
</dbReference>
<sequence>MYTNRKFYNKKEYFIDHEKRVLILNPAFHEKLLNKKFGFNTGFKKIGGTLIGEVLGLDSFSSPFRAFVKISKLDMPILDTKYIDAGVAIEPLVIKAISEKLDLEIETFPPEKYNYDYFSDDPIIGGIPDGFIKKTNIIIEIKTTGLKNFERWGKKGENLPQKYIKQAQLYAFLKNAEKYAIVATFLEEDDYENPKEFPIKKRHIKSYTFDVNESQVMDDIEKIKKWYNFYTKLGISPSFDPIVDAQILEYLSCENEQEWKQLWEKWTNSISKQNKKI</sequence>
<dbReference type="InterPro" id="IPR019080">
    <property type="entry name" value="YqaJ_viral_recombinase"/>
</dbReference>
<dbReference type="Proteomes" id="UP000020977">
    <property type="component" value="Unassembled WGS sequence"/>
</dbReference>
<protein>
    <recommendedName>
        <fullName evidence="1">YqaJ viral recombinase domain-containing protein</fullName>
    </recommendedName>
</protein>
<dbReference type="AlphaFoldDB" id="A0A014NPM3"/>
<evidence type="ECO:0000313" key="3">
    <source>
        <dbReference type="Proteomes" id="UP000020977"/>
    </source>
</evidence>